<dbReference type="EMBL" id="SJPM01000020">
    <property type="protein sequence ID" value="TWT89189.1"/>
    <property type="molecule type" value="Genomic_DNA"/>
</dbReference>
<dbReference type="AlphaFoldDB" id="A0A5C5ZP10"/>
<evidence type="ECO:0000313" key="2">
    <source>
        <dbReference type="EMBL" id="TWT89189.1"/>
    </source>
</evidence>
<feature type="region of interest" description="Disordered" evidence="1">
    <location>
        <begin position="83"/>
        <end position="121"/>
    </location>
</feature>
<name>A0A5C5ZP10_9BACT</name>
<dbReference type="Proteomes" id="UP000316213">
    <property type="component" value="Unassembled WGS sequence"/>
</dbReference>
<sequence>MNVDPERGHSMRSEWDATQFGGQGDVVFRCPVVFASLDHRLMAGNAFGVKGSGALLTAQREPPHFDYEYEHLFTEHEHERHFVPERLTSPGTDRRKLRRTPRSEADPGFGFLPTVNPESRV</sequence>
<organism evidence="2 3">
    <name type="scientific">Neorhodopirellula pilleata</name>
    <dbReference type="NCBI Taxonomy" id="2714738"/>
    <lineage>
        <taxon>Bacteria</taxon>
        <taxon>Pseudomonadati</taxon>
        <taxon>Planctomycetota</taxon>
        <taxon>Planctomycetia</taxon>
        <taxon>Pirellulales</taxon>
        <taxon>Pirellulaceae</taxon>
        <taxon>Neorhodopirellula</taxon>
    </lineage>
</organism>
<protein>
    <submittedName>
        <fullName evidence="2">Uncharacterized protein</fullName>
    </submittedName>
</protein>
<reference evidence="2 3" key="1">
    <citation type="submission" date="2019-02" db="EMBL/GenBank/DDBJ databases">
        <title>Deep-cultivation of Planctomycetes and their phenomic and genomic characterization uncovers novel biology.</title>
        <authorList>
            <person name="Wiegand S."/>
            <person name="Jogler M."/>
            <person name="Boedeker C."/>
            <person name="Pinto D."/>
            <person name="Vollmers J."/>
            <person name="Rivas-Marin E."/>
            <person name="Kohn T."/>
            <person name="Peeters S.H."/>
            <person name="Heuer A."/>
            <person name="Rast P."/>
            <person name="Oberbeckmann S."/>
            <person name="Bunk B."/>
            <person name="Jeske O."/>
            <person name="Meyerdierks A."/>
            <person name="Storesund J.E."/>
            <person name="Kallscheuer N."/>
            <person name="Luecker S."/>
            <person name="Lage O.M."/>
            <person name="Pohl T."/>
            <person name="Merkel B.J."/>
            <person name="Hornburger P."/>
            <person name="Mueller R.-W."/>
            <person name="Bruemmer F."/>
            <person name="Labrenz M."/>
            <person name="Spormann A.M."/>
            <person name="Op Den Camp H."/>
            <person name="Overmann J."/>
            <person name="Amann R."/>
            <person name="Jetten M.S.M."/>
            <person name="Mascher T."/>
            <person name="Medema M.H."/>
            <person name="Devos D.P."/>
            <person name="Kaster A.-K."/>
            <person name="Ovreas L."/>
            <person name="Rohde M."/>
            <person name="Galperin M.Y."/>
            <person name="Jogler C."/>
        </authorList>
    </citation>
    <scope>NUCLEOTIDE SEQUENCE [LARGE SCALE GENOMIC DNA]</scope>
    <source>
        <strain evidence="2 3">Pla100</strain>
    </source>
</reference>
<accession>A0A5C5ZP10</accession>
<evidence type="ECO:0000313" key="3">
    <source>
        <dbReference type="Proteomes" id="UP000316213"/>
    </source>
</evidence>
<evidence type="ECO:0000256" key="1">
    <source>
        <dbReference type="SAM" id="MobiDB-lite"/>
    </source>
</evidence>
<keyword evidence="3" id="KW-1185">Reference proteome</keyword>
<proteinExistence type="predicted"/>
<comment type="caution">
    <text evidence="2">The sequence shown here is derived from an EMBL/GenBank/DDBJ whole genome shotgun (WGS) entry which is preliminary data.</text>
</comment>
<gene>
    <name evidence="2" type="ORF">Pla100_56560</name>
</gene>